<keyword evidence="5" id="KW-1185">Reference proteome</keyword>
<dbReference type="EMBL" id="GL573269">
    <property type="protein sequence ID" value="ELR01886.1"/>
    <property type="molecule type" value="Genomic_DNA"/>
</dbReference>
<dbReference type="Pfam" id="PF12796">
    <property type="entry name" value="Ank_2"/>
    <property type="match status" value="1"/>
</dbReference>
<accession>L8FQ93</accession>
<dbReference type="VEuPathDB" id="FungiDB:GMDG_05068"/>
<dbReference type="PANTHER" id="PTHR24201">
    <property type="entry name" value="ANK_REP_REGION DOMAIN-CONTAINING PROTEIN"/>
    <property type="match status" value="1"/>
</dbReference>
<dbReference type="GO" id="GO:0004861">
    <property type="term" value="F:cyclin-dependent protein serine/threonine kinase inhibitor activity"/>
    <property type="evidence" value="ECO:0007669"/>
    <property type="project" value="TreeGrafter"/>
</dbReference>
<dbReference type="InParanoid" id="L8FQ93"/>
<keyword evidence="1" id="KW-0677">Repeat</keyword>
<dbReference type="GO" id="GO:0005737">
    <property type="term" value="C:cytoplasm"/>
    <property type="evidence" value="ECO:0007669"/>
    <property type="project" value="TreeGrafter"/>
</dbReference>
<feature type="repeat" description="ANK" evidence="3">
    <location>
        <begin position="17"/>
        <end position="51"/>
    </location>
</feature>
<sequence>MKVPLDGGADANAKLDNGTTLLHAVAAAKEVFVDMVRLLVEKGANTAARDGHGRSPLDVAMAAGNYDVKELLSGNWPVGLHLNPE</sequence>
<name>L8FQ93_PSED2</name>
<dbReference type="Proteomes" id="UP000011064">
    <property type="component" value="Unassembled WGS sequence"/>
</dbReference>
<reference evidence="5" key="1">
    <citation type="submission" date="2010-09" db="EMBL/GenBank/DDBJ databases">
        <title>The genome sequence of Geomyces destructans 20631-21.</title>
        <authorList>
            <consortium name="The Broad Institute Genome Sequencing Platform"/>
            <person name="Cuomo C.A."/>
            <person name="Blehert D.S."/>
            <person name="Lorch J.M."/>
            <person name="Young S.K."/>
            <person name="Zeng Q."/>
            <person name="Gargeya S."/>
            <person name="Fitzgerald M."/>
            <person name="Haas B."/>
            <person name="Abouelleil A."/>
            <person name="Alvarado L."/>
            <person name="Arachchi H.M."/>
            <person name="Berlin A."/>
            <person name="Brown A."/>
            <person name="Chapman S.B."/>
            <person name="Chen Z."/>
            <person name="Dunbar C."/>
            <person name="Freedman E."/>
            <person name="Gearin G."/>
            <person name="Gellesch M."/>
            <person name="Goldberg J."/>
            <person name="Griggs A."/>
            <person name="Gujja S."/>
            <person name="Heiman D."/>
            <person name="Howarth C."/>
            <person name="Larson L."/>
            <person name="Lui A."/>
            <person name="MacDonald P.J.P."/>
            <person name="Montmayeur A."/>
            <person name="Murphy C."/>
            <person name="Neiman D."/>
            <person name="Pearson M."/>
            <person name="Priest M."/>
            <person name="Roberts A."/>
            <person name="Saif S."/>
            <person name="Shea T."/>
            <person name="Shenoy N."/>
            <person name="Sisk P."/>
            <person name="Stolte C."/>
            <person name="Sykes S."/>
            <person name="Wortman J."/>
            <person name="Nusbaum C."/>
            <person name="Birren B."/>
        </authorList>
    </citation>
    <scope>NUCLEOTIDE SEQUENCE [LARGE SCALE GENOMIC DNA]</scope>
    <source>
        <strain evidence="5">ATCC MYA-4855 / 20631-21</strain>
    </source>
</reference>
<dbReference type="OrthoDB" id="20872at2759"/>
<protein>
    <submittedName>
        <fullName evidence="4">Uncharacterized protein</fullName>
    </submittedName>
</protein>
<gene>
    <name evidence="4" type="ORF">GMDG_05068</name>
</gene>
<dbReference type="InterPro" id="IPR002110">
    <property type="entry name" value="Ankyrin_rpt"/>
</dbReference>
<evidence type="ECO:0000256" key="1">
    <source>
        <dbReference type="ARBA" id="ARBA00022737"/>
    </source>
</evidence>
<dbReference type="PROSITE" id="PS50088">
    <property type="entry name" value="ANK_REPEAT"/>
    <property type="match status" value="1"/>
</dbReference>
<dbReference type="SUPFAM" id="SSF48403">
    <property type="entry name" value="Ankyrin repeat"/>
    <property type="match status" value="1"/>
</dbReference>
<dbReference type="PROSITE" id="PS50297">
    <property type="entry name" value="ANK_REP_REGION"/>
    <property type="match status" value="1"/>
</dbReference>
<evidence type="ECO:0000256" key="3">
    <source>
        <dbReference type="PROSITE-ProRule" id="PRU00023"/>
    </source>
</evidence>
<dbReference type="InterPro" id="IPR050776">
    <property type="entry name" value="Ank_Repeat/CDKN_Inhibitor"/>
</dbReference>
<dbReference type="GO" id="GO:0005634">
    <property type="term" value="C:nucleus"/>
    <property type="evidence" value="ECO:0007669"/>
    <property type="project" value="TreeGrafter"/>
</dbReference>
<organism evidence="4 5">
    <name type="scientific">Pseudogymnoascus destructans (strain ATCC MYA-4855 / 20631-21)</name>
    <name type="common">Bat white-nose syndrome fungus</name>
    <name type="synonym">Geomyces destructans</name>
    <dbReference type="NCBI Taxonomy" id="658429"/>
    <lineage>
        <taxon>Eukaryota</taxon>
        <taxon>Fungi</taxon>
        <taxon>Dikarya</taxon>
        <taxon>Ascomycota</taxon>
        <taxon>Pezizomycotina</taxon>
        <taxon>Leotiomycetes</taxon>
        <taxon>Thelebolales</taxon>
        <taxon>Thelebolaceae</taxon>
        <taxon>Pseudogymnoascus</taxon>
    </lineage>
</organism>
<keyword evidence="2 3" id="KW-0040">ANK repeat</keyword>
<dbReference type="AlphaFoldDB" id="L8FQ93"/>
<evidence type="ECO:0000256" key="2">
    <source>
        <dbReference type="ARBA" id="ARBA00023043"/>
    </source>
</evidence>
<dbReference type="PANTHER" id="PTHR24201:SF8">
    <property type="entry name" value="CYCLIN-DEPENDENT KINASE 4 INHIBITOR B"/>
    <property type="match status" value="1"/>
</dbReference>
<dbReference type="HOGENOM" id="CLU_2528395_0_0_1"/>
<proteinExistence type="predicted"/>
<evidence type="ECO:0000313" key="4">
    <source>
        <dbReference type="EMBL" id="ELR01886.1"/>
    </source>
</evidence>
<dbReference type="InterPro" id="IPR036770">
    <property type="entry name" value="Ankyrin_rpt-contain_sf"/>
</dbReference>
<evidence type="ECO:0000313" key="5">
    <source>
        <dbReference type="Proteomes" id="UP000011064"/>
    </source>
</evidence>
<dbReference type="Gene3D" id="1.25.40.20">
    <property type="entry name" value="Ankyrin repeat-containing domain"/>
    <property type="match status" value="1"/>
</dbReference>
<dbReference type="GO" id="GO:2000045">
    <property type="term" value="P:regulation of G1/S transition of mitotic cell cycle"/>
    <property type="evidence" value="ECO:0007669"/>
    <property type="project" value="TreeGrafter"/>
</dbReference>
<dbReference type="GO" id="GO:0019901">
    <property type="term" value="F:protein kinase binding"/>
    <property type="evidence" value="ECO:0007669"/>
    <property type="project" value="TreeGrafter"/>
</dbReference>
<dbReference type="STRING" id="658429.L8FQ93"/>